<accession>A0A7H0GSU9</accession>
<reference evidence="2 3" key="1">
    <citation type="submission" date="2020-08" db="EMBL/GenBank/DDBJ databases">
        <title>Genome sequence of Hymenobacter qilianensis JCM 19763T.</title>
        <authorList>
            <person name="Hyun D.-W."/>
            <person name="Bae J.-W."/>
        </authorList>
    </citation>
    <scope>NUCLEOTIDE SEQUENCE [LARGE SCALE GENOMIC DNA]</scope>
    <source>
        <strain evidence="2 3">JCM 19763</strain>
    </source>
</reference>
<dbReference type="EMBL" id="CP060784">
    <property type="protein sequence ID" value="QNP51365.1"/>
    <property type="molecule type" value="Genomic_DNA"/>
</dbReference>
<evidence type="ECO:0000313" key="2">
    <source>
        <dbReference type="EMBL" id="QNP51365.1"/>
    </source>
</evidence>
<dbReference type="PANTHER" id="PTHR40050">
    <property type="entry name" value="INNER SPORE COAT PROTEIN H"/>
    <property type="match status" value="1"/>
</dbReference>
<dbReference type="AlphaFoldDB" id="A0A7H0GSU9"/>
<protein>
    <submittedName>
        <fullName evidence="2">CotH kinase family protein</fullName>
    </submittedName>
</protein>
<dbReference type="InterPro" id="IPR014867">
    <property type="entry name" value="Spore_coat_CotH_CotH2/3/7"/>
</dbReference>
<dbReference type="GO" id="GO:0016301">
    <property type="term" value="F:kinase activity"/>
    <property type="evidence" value="ECO:0007669"/>
    <property type="project" value="UniProtKB-KW"/>
</dbReference>
<organism evidence="2 3">
    <name type="scientific">Hymenobacter qilianensis</name>
    <dbReference type="NCBI Taxonomy" id="1385715"/>
    <lineage>
        <taxon>Bacteria</taxon>
        <taxon>Pseudomonadati</taxon>
        <taxon>Bacteroidota</taxon>
        <taxon>Cytophagia</taxon>
        <taxon>Cytophagales</taxon>
        <taxon>Hymenobacteraceae</taxon>
        <taxon>Hymenobacter</taxon>
    </lineage>
</organism>
<dbReference type="KEGG" id="hqi:H9L05_15145"/>
<gene>
    <name evidence="2" type="ORF">H9L05_15145</name>
</gene>
<dbReference type="Pfam" id="PF18962">
    <property type="entry name" value="Por_Secre_tail"/>
    <property type="match status" value="1"/>
</dbReference>
<keyword evidence="2" id="KW-0808">Transferase</keyword>
<evidence type="ECO:0000259" key="1">
    <source>
        <dbReference type="Pfam" id="PF18962"/>
    </source>
</evidence>
<name>A0A7H0GSU9_9BACT</name>
<dbReference type="InterPro" id="IPR026444">
    <property type="entry name" value="Secre_tail"/>
</dbReference>
<evidence type="ECO:0000313" key="3">
    <source>
        <dbReference type="Proteomes" id="UP000516093"/>
    </source>
</evidence>
<dbReference type="PANTHER" id="PTHR40050:SF1">
    <property type="entry name" value="INNER SPORE COAT PROTEIN H"/>
    <property type="match status" value="1"/>
</dbReference>
<dbReference type="Proteomes" id="UP000516093">
    <property type="component" value="Chromosome"/>
</dbReference>
<dbReference type="Pfam" id="PF08757">
    <property type="entry name" value="CotH"/>
    <property type="match status" value="1"/>
</dbReference>
<dbReference type="NCBIfam" id="TIGR04183">
    <property type="entry name" value="Por_Secre_tail"/>
    <property type="match status" value="1"/>
</dbReference>
<dbReference type="RefSeq" id="WP_187731654.1">
    <property type="nucleotide sequence ID" value="NZ_BMFN01000003.1"/>
</dbReference>
<proteinExistence type="predicted"/>
<keyword evidence="3" id="KW-1185">Reference proteome</keyword>
<feature type="domain" description="Secretion system C-terminal sorting" evidence="1">
    <location>
        <begin position="505"/>
        <end position="574"/>
    </location>
</feature>
<keyword evidence="2" id="KW-0418">Kinase</keyword>
<sequence>MQKPFTPKSIIIIFSLIILAIVDTLAGVTLTVPTEFYHIDDKKDLILVNRNINDIDTDGEGNISEIVLNKKYSFITPVTTLSTANSYRVRFEESTYTLYFTQLPVIQIGVKKEIMDSPSIYAGFTMSELTGAVTESAIDIETRGAFSQTFPKKSYEIGFLTDTVTAESRDMRLLQMRTDNKWNLQAMYNEPLRIRSKVSNELWQNIHQIYYKDKEPEAKNGIDIVYVELFINEEYKGVYALSERVDRKQLKLKKYSNGVKGELYKGDNWGGAVTFTALPPFDNTSLLWGGFEYKHPEEETDWSRIYDFANFVKNSPNEEFYRDYQKKFHLNNAVDYFIFLNLSRAIDNTGKNVYIAKYKTDDPYYYVPWDLDGVFGTNWQGWDVNITNDILSNGFYDRLMQDRSANGFRATVNRRWAELRSSIITEEFILTKFKKNHDYLLNNNVYERENKAWSAFERDEAQLTYISTWLKNRLNYLDVAFGSALVTSDVVLSTTNNQTNASFDLYPNPASDYLIITSSAMAFELIIQDLNGKVVLKSSFSGKTNKIAIHQIKKGLYIATVKSDKNIKTQKLLIN</sequence>